<feature type="region of interest" description="Disordered" evidence="1">
    <location>
        <begin position="1"/>
        <end position="20"/>
    </location>
</feature>
<dbReference type="GeneID" id="63848322"/>
<organism evidence="2 3">
    <name type="scientific">Cucurbitaria berberidis CBS 394.84</name>
    <dbReference type="NCBI Taxonomy" id="1168544"/>
    <lineage>
        <taxon>Eukaryota</taxon>
        <taxon>Fungi</taxon>
        <taxon>Dikarya</taxon>
        <taxon>Ascomycota</taxon>
        <taxon>Pezizomycotina</taxon>
        <taxon>Dothideomycetes</taxon>
        <taxon>Pleosporomycetidae</taxon>
        <taxon>Pleosporales</taxon>
        <taxon>Pleosporineae</taxon>
        <taxon>Cucurbitariaceae</taxon>
        <taxon>Cucurbitaria</taxon>
    </lineage>
</organism>
<gene>
    <name evidence="2" type="ORF">K460DRAFT_339070</name>
</gene>
<comment type="caution">
    <text evidence="2">The sequence shown here is derived from an EMBL/GenBank/DDBJ whole genome shotgun (WGS) entry which is preliminary data.</text>
</comment>
<reference evidence="2" key="1">
    <citation type="submission" date="2020-01" db="EMBL/GenBank/DDBJ databases">
        <authorList>
            <consortium name="DOE Joint Genome Institute"/>
            <person name="Haridas S."/>
            <person name="Albert R."/>
            <person name="Binder M."/>
            <person name="Bloem J."/>
            <person name="Labutti K."/>
            <person name="Salamov A."/>
            <person name="Andreopoulos B."/>
            <person name="Baker S.E."/>
            <person name="Barry K."/>
            <person name="Bills G."/>
            <person name="Bluhm B.H."/>
            <person name="Cannon C."/>
            <person name="Castanera R."/>
            <person name="Culley D.E."/>
            <person name="Daum C."/>
            <person name="Ezra D."/>
            <person name="Gonzalez J.B."/>
            <person name="Henrissat B."/>
            <person name="Kuo A."/>
            <person name="Liang C."/>
            <person name="Lipzen A."/>
            <person name="Lutzoni F."/>
            <person name="Magnuson J."/>
            <person name="Mondo S."/>
            <person name="Nolan M."/>
            <person name="Ohm R."/>
            <person name="Pangilinan J."/>
            <person name="Park H.-J."/>
            <person name="Ramirez L."/>
            <person name="Alfaro M."/>
            <person name="Sun H."/>
            <person name="Tritt A."/>
            <person name="Yoshinaga Y."/>
            <person name="Zwiers L.-H."/>
            <person name="Turgeon B.G."/>
            <person name="Goodwin S.B."/>
            <person name="Spatafora J.W."/>
            <person name="Crous P.W."/>
            <person name="Grigoriev I.V."/>
        </authorList>
    </citation>
    <scope>NUCLEOTIDE SEQUENCE</scope>
    <source>
        <strain evidence="2">CBS 394.84</strain>
    </source>
</reference>
<name>A0A9P4L986_9PLEO</name>
<dbReference type="EMBL" id="ML976616">
    <property type="protein sequence ID" value="KAF1846127.1"/>
    <property type="molecule type" value="Genomic_DNA"/>
</dbReference>
<keyword evidence="3" id="KW-1185">Reference proteome</keyword>
<evidence type="ECO:0000313" key="3">
    <source>
        <dbReference type="Proteomes" id="UP000800039"/>
    </source>
</evidence>
<dbReference type="Proteomes" id="UP000800039">
    <property type="component" value="Unassembled WGS sequence"/>
</dbReference>
<evidence type="ECO:0000313" key="2">
    <source>
        <dbReference type="EMBL" id="KAF1846127.1"/>
    </source>
</evidence>
<accession>A0A9P4L986</accession>
<dbReference type="AlphaFoldDB" id="A0A9P4L986"/>
<proteinExistence type="predicted"/>
<evidence type="ECO:0000256" key="1">
    <source>
        <dbReference type="SAM" id="MobiDB-lite"/>
    </source>
</evidence>
<feature type="compositionally biased region" description="Polar residues" evidence="1">
    <location>
        <begin position="1"/>
        <end position="12"/>
    </location>
</feature>
<dbReference type="OrthoDB" id="3681043at2759"/>
<dbReference type="RefSeq" id="XP_040788690.1">
    <property type="nucleotide sequence ID" value="XM_040931070.1"/>
</dbReference>
<protein>
    <submittedName>
        <fullName evidence="2">Uncharacterized protein</fullName>
    </submittedName>
</protein>
<sequence length="173" mass="19730">MSNSQNLSTPNHAWNPDMTYRQDRDRALGPTTNLLEDYADASIVTCWRTYKKHKQPNQRWGQEVDVAVKTSNTIDLIDSNERALDQVIWGITHPSDCHPGVKSIVENPALVDLLLIRHFKAHGGLVLPPLQAARELQEAHEIVAKEEMASGKTWCTGRTMMHYPNWYVHCFEV</sequence>